<dbReference type="SUPFAM" id="SSF54637">
    <property type="entry name" value="Thioesterase/thiol ester dehydrase-isomerase"/>
    <property type="match status" value="2"/>
</dbReference>
<dbReference type="PANTHER" id="PTHR11049:SF16">
    <property type="entry name" value="PROTEIN VDLD"/>
    <property type="match status" value="1"/>
</dbReference>
<dbReference type="AlphaFoldDB" id="A0A9E5JM83"/>
<feature type="domain" description="HotDog ACOT-type" evidence="4">
    <location>
        <begin position="1"/>
        <end position="101"/>
    </location>
</feature>
<accession>A0A9E5JM83</accession>
<protein>
    <submittedName>
        <fullName evidence="5">Acyl-CoA thioesterase</fullName>
    </submittedName>
</protein>
<evidence type="ECO:0000256" key="2">
    <source>
        <dbReference type="ARBA" id="ARBA00022801"/>
    </source>
</evidence>
<dbReference type="InterPro" id="IPR040170">
    <property type="entry name" value="Cytosol_ACT"/>
</dbReference>
<organism evidence="5 6">
    <name type="scientific">Microcella pacifica</name>
    <dbReference type="NCBI Taxonomy" id="2591847"/>
    <lineage>
        <taxon>Bacteria</taxon>
        <taxon>Bacillati</taxon>
        <taxon>Actinomycetota</taxon>
        <taxon>Actinomycetes</taxon>
        <taxon>Micrococcales</taxon>
        <taxon>Microbacteriaceae</taxon>
        <taxon>Microcella</taxon>
    </lineage>
</organism>
<evidence type="ECO:0000259" key="4">
    <source>
        <dbReference type="PROSITE" id="PS51770"/>
    </source>
</evidence>
<name>A0A9E5JM83_9MICO</name>
<evidence type="ECO:0000256" key="1">
    <source>
        <dbReference type="ARBA" id="ARBA00010458"/>
    </source>
</evidence>
<dbReference type="InterPro" id="IPR006683">
    <property type="entry name" value="Thioestr_dom"/>
</dbReference>
<evidence type="ECO:0000256" key="3">
    <source>
        <dbReference type="PROSITE-ProRule" id="PRU01106"/>
    </source>
</evidence>
<dbReference type="EMBL" id="VIKT02000003">
    <property type="protein sequence ID" value="NHF62214.1"/>
    <property type="molecule type" value="Genomic_DNA"/>
</dbReference>
<evidence type="ECO:0000313" key="5">
    <source>
        <dbReference type="EMBL" id="NHF62214.1"/>
    </source>
</evidence>
<proteinExistence type="inferred from homology"/>
<dbReference type="InterPro" id="IPR033120">
    <property type="entry name" value="HOTDOG_ACOT"/>
</dbReference>
<reference evidence="5 6" key="1">
    <citation type="submission" date="2020-03" db="EMBL/GenBank/DDBJ databases">
        <title>Chryseoglobus sp. isolated from a deep-sea seamount.</title>
        <authorList>
            <person name="Zhang D.-C."/>
        </authorList>
    </citation>
    <scope>NUCLEOTIDE SEQUENCE [LARGE SCALE GENOMIC DNA]</scope>
    <source>
        <strain evidence="5 6">KN1116</strain>
    </source>
</reference>
<dbReference type="PROSITE" id="PS51770">
    <property type="entry name" value="HOTDOG_ACOT"/>
    <property type="match status" value="2"/>
</dbReference>
<dbReference type="GO" id="GO:0005829">
    <property type="term" value="C:cytosol"/>
    <property type="evidence" value="ECO:0007669"/>
    <property type="project" value="TreeGrafter"/>
</dbReference>
<dbReference type="GO" id="GO:0052816">
    <property type="term" value="F:long-chain fatty acyl-CoA hydrolase activity"/>
    <property type="evidence" value="ECO:0007669"/>
    <property type="project" value="TreeGrafter"/>
</dbReference>
<feature type="domain" description="HotDog ACOT-type" evidence="4">
    <location>
        <begin position="148"/>
        <end position="261"/>
    </location>
</feature>
<gene>
    <name evidence="5" type="ORF">FK219_002985</name>
</gene>
<dbReference type="PANTHER" id="PTHR11049">
    <property type="entry name" value="ACYL COENZYME A THIOESTER HYDROLASE"/>
    <property type="match status" value="1"/>
</dbReference>
<keyword evidence="6" id="KW-1185">Reference proteome</keyword>
<comment type="similarity">
    <text evidence="1">Belongs to the acyl coenzyme A hydrolase family.</text>
</comment>
<dbReference type="CDD" id="cd03442">
    <property type="entry name" value="BFIT_BACH"/>
    <property type="match status" value="2"/>
</dbReference>
<dbReference type="InterPro" id="IPR029069">
    <property type="entry name" value="HotDog_dom_sf"/>
</dbReference>
<dbReference type="Gene3D" id="3.10.129.10">
    <property type="entry name" value="Hotdog Thioesterase"/>
    <property type="match status" value="2"/>
</dbReference>
<dbReference type="GO" id="GO:0006637">
    <property type="term" value="P:acyl-CoA metabolic process"/>
    <property type="evidence" value="ECO:0007669"/>
    <property type="project" value="TreeGrafter"/>
</dbReference>
<dbReference type="Pfam" id="PF03061">
    <property type="entry name" value="4HBT"/>
    <property type="match status" value="2"/>
</dbReference>
<evidence type="ECO:0000313" key="6">
    <source>
        <dbReference type="Proteomes" id="UP000818266"/>
    </source>
</evidence>
<dbReference type="OrthoDB" id="9809430at2"/>
<keyword evidence="2 3" id="KW-0378">Hydrolase</keyword>
<dbReference type="Proteomes" id="UP000818266">
    <property type="component" value="Unassembled WGS sequence"/>
</dbReference>
<sequence length="309" mass="33230">MDAAVGGQTVAAGSVLEWIDKAGYACAVGWSASYCVTAYVGNVHFTRPIAPGDLVQAHARIVHTGRTSMQVLVVVEAASPRTREFSIATHCILVFVAVDENGASTPVPLWEPSTEDERSARSSAERRVALRGIIREAMHAESYTEAGTAPRTVFRFLASPSVVNWGGNVHGGTVMRWIDETAYACAVGWSSENAVAVYSGGIQFARPIAIGDLVEVTARLIHTGERSMHMAVHVRAGSARRPSELELTTTCMSVFVDRGETGRALPVPALTLDSDEDRRLDEHAVELARLRRRVPPMPDSLLALGGREG</sequence>
<comment type="caution">
    <text evidence="5">The sequence shown here is derived from an EMBL/GenBank/DDBJ whole genome shotgun (WGS) entry which is preliminary data.</text>
</comment>